<evidence type="ECO:0000256" key="3">
    <source>
        <dbReference type="ARBA" id="ARBA00022989"/>
    </source>
</evidence>
<feature type="transmembrane region" description="Helical" evidence="6">
    <location>
        <begin position="147"/>
        <end position="164"/>
    </location>
</feature>
<keyword evidence="4 6" id="KW-0472">Membrane</keyword>
<dbReference type="InterPro" id="IPR051533">
    <property type="entry name" value="WaaL-like"/>
</dbReference>
<reference evidence="8 9" key="1">
    <citation type="submission" date="2017-11" db="EMBL/GenBank/DDBJ databases">
        <title>Evolution of Phototrophy in the Chloroflexi Phylum Driven by Horizontal Gene Transfer.</title>
        <authorList>
            <person name="Ward L.M."/>
            <person name="Hemp J."/>
            <person name="Shih P.M."/>
            <person name="Mcglynn S.E."/>
            <person name="Fischer W."/>
        </authorList>
    </citation>
    <scope>NUCLEOTIDE SEQUENCE [LARGE SCALE GENOMIC DNA]</scope>
    <source>
        <strain evidence="8">JP3_7</strain>
    </source>
</reference>
<evidence type="ECO:0000313" key="8">
    <source>
        <dbReference type="EMBL" id="PJF47640.1"/>
    </source>
</evidence>
<dbReference type="EMBL" id="PGTN01000040">
    <property type="protein sequence ID" value="PJF47640.1"/>
    <property type="molecule type" value="Genomic_DNA"/>
</dbReference>
<evidence type="ECO:0000256" key="4">
    <source>
        <dbReference type="ARBA" id="ARBA00023136"/>
    </source>
</evidence>
<evidence type="ECO:0000256" key="6">
    <source>
        <dbReference type="SAM" id="Phobius"/>
    </source>
</evidence>
<accession>A0A2M8QCX5</accession>
<feature type="transmembrane region" description="Helical" evidence="6">
    <location>
        <begin position="115"/>
        <end position="135"/>
    </location>
</feature>
<dbReference type="AlphaFoldDB" id="A0A2M8QCX5"/>
<protein>
    <recommendedName>
        <fullName evidence="7">O-antigen ligase-related domain-containing protein</fullName>
    </recommendedName>
</protein>
<feature type="region of interest" description="Disordered" evidence="5">
    <location>
        <begin position="475"/>
        <end position="512"/>
    </location>
</feature>
<name>A0A2M8QCX5_9CHLR</name>
<dbReference type="Pfam" id="PF04932">
    <property type="entry name" value="Wzy_C"/>
    <property type="match status" value="1"/>
</dbReference>
<dbReference type="GO" id="GO:0016020">
    <property type="term" value="C:membrane"/>
    <property type="evidence" value="ECO:0007669"/>
    <property type="project" value="UniProtKB-SubCell"/>
</dbReference>
<comment type="subcellular location">
    <subcellularLocation>
        <location evidence="1">Membrane</location>
        <topology evidence="1">Multi-pass membrane protein</topology>
    </subcellularLocation>
</comment>
<feature type="transmembrane region" description="Helical" evidence="6">
    <location>
        <begin position="60"/>
        <end position="79"/>
    </location>
</feature>
<feature type="transmembrane region" description="Helical" evidence="6">
    <location>
        <begin position="388"/>
        <end position="408"/>
    </location>
</feature>
<dbReference type="PANTHER" id="PTHR37422">
    <property type="entry name" value="TEICHURONIC ACID BIOSYNTHESIS PROTEIN TUAE"/>
    <property type="match status" value="1"/>
</dbReference>
<gene>
    <name evidence="8" type="ORF">CUN48_07710</name>
</gene>
<evidence type="ECO:0000256" key="2">
    <source>
        <dbReference type="ARBA" id="ARBA00022692"/>
    </source>
</evidence>
<feature type="domain" description="O-antigen ligase-related" evidence="7">
    <location>
        <begin position="271"/>
        <end position="397"/>
    </location>
</feature>
<feature type="transmembrane region" description="Helical" evidence="6">
    <location>
        <begin position="306"/>
        <end position="323"/>
    </location>
</feature>
<dbReference type="Proteomes" id="UP000230790">
    <property type="component" value="Unassembled WGS sequence"/>
</dbReference>
<feature type="transmembrane region" description="Helical" evidence="6">
    <location>
        <begin position="12"/>
        <end position="31"/>
    </location>
</feature>
<keyword evidence="2 6" id="KW-0812">Transmembrane</keyword>
<dbReference type="InterPro" id="IPR007016">
    <property type="entry name" value="O-antigen_ligase-rel_domated"/>
</dbReference>
<feature type="transmembrane region" description="Helical" evidence="6">
    <location>
        <begin position="85"/>
        <end position="103"/>
    </location>
</feature>
<evidence type="ECO:0000313" key="9">
    <source>
        <dbReference type="Proteomes" id="UP000230790"/>
    </source>
</evidence>
<organism evidence="8 9">
    <name type="scientific">Candidatus Thermofonsia Clade 3 bacterium</name>
    <dbReference type="NCBI Taxonomy" id="2364212"/>
    <lineage>
        <taxon>Bacteria</taxon>
        <taxon>Bacillati</taxon>
        <taxon>Chloroflexota</taxon>
        <taxon>Candidatus Thermofontia</taxon>
        <taxon>Candidatus Thermofonsia Clade 3</taxon>
    </lineage>
</organism>
<evidence type="ECO:0000259" key="7">
    <source>
        <dbReference type="Pfam" id="PF04932"/>
    </source>
</evidence>
<dbReference type="PANTHER" id="PTHR37422:SF13">
    <property type="entry name" value="LIPOPOLYSACCHARIDE BIOSYNTHESIS PROTEIN PA4999-RELATED"/>
    <property type="match status" value="1"/>
</dbReference>
<sequence length="512" mass="54772">MASTSLLGSPAHRLLLIAFCALVGLTVGALAALINPLVLIGLAVTAPLGLWLISSVPRALFALVVVIGLLPRFALPARLGFTPTFLDLSLVGLVIAWAIHQLGARRDMPLRRTPISLPVLLLTLVALATFIIGLPNGALTPLVLRRFAELVLSLLMSLLIIAVLRGLSAQEQLVRWMLWIGALSAAIGIVLYVIPDDLAIRALSALRPFGYPTGPGVLRFIRDDPALMQRATGLWIDPNAFGGYLLVAGALGLPQLFSPRPVMRRGWVGLCLLLIGGALVLTASRGAMLGFALVVGLMGVLRYRRLLILMAIVLTLALVLPQTRELVQHFVEGFQGRDLATQMRFGEYKDALRLIERYPALGVGFVDAPDVDLYIGVSSMYLLIAQQMGLLGVAMFASVIVALFSGAARAWPAVARDARASAVFLGAHGAVVGALFSGIFDHYFFNIDFHNSVTLFWVMIALAVSSRLLKQGETAAGRSDPLEPASRRLSGSSGPAVDVGAAQIGDRHGWRR</sequence>
<feature type="transmembrane region" description="Helical" evidence="6">
    <location>
        <begin position="267"/>
        <end position="294"/>
    </location>
</feature>
<evidence type="ECO:0000256" key="5">
    <source>
        <dbReference type="SAM" id="MobiDB-lite"/>
    </source>
</evidence>
<comment type="caution">
    <text evidence="8">The sequence shown here is derived from an EMBL/GenBank/DDBJ whole genome shotgun (WGS) entry which is preliminary data.</text>
</comment>
<keyword evidence="3 6" id="KW-1133">Transmembrane helix</keyword>
<feature type="transmembrane region" description="Helical" evidence="6">
    <location>
        <begin position="176"/>
        <end position="194"/>
    </location>
</feature>
<proteinExistence type="predicted"/>
<evidence type="ECO:0000256" key="1">
    <source>
        <dbReference type="ARBA" id="ARBA00004141"/>
    </source>
</evidence>
<feature type="transmembrane region" description="Helical" evidence="6">
    <location>
        <begin position="420"/>
        <end position="440"/>
    </location>
</feature>